<dbReference type="Pfam" id="PF25881">
    <property type="entry name" value="HH_YBHG"/>
    <property type="match status" value="1"/>
</dbReference>
<dbReference type="GO" id="GO:0015562">
    <property type="term" value="F:efflux transmembrane transporter activity"/>
    <property type="evidence" value="ECO:0007669"/>
    <property type="project" value="TreeGrafter"/>
</dbReference>
<sequence length="411" mass="43640">MKRLLNSALLLSILAFPSLAQDTPRPAKVFTVQEQKTEIIRRYPGIVLPSQEVEISFRVSGNLIELPIRGSMRVKAGDVIGQLDTRDFETQMAQLQSQLDQAKAEFSALQTGARPQEISSLEAAVDAARAQVEQARDQVERSRNLEERGTVTRVTREQDEATLRVAEAQLRAELENLAIGREGGRPEEIQAAEAVIRGIEAQIKVSENNISDATLRAPFDGVIARRDVENFTNIQAGQSVALLQALSVIHVSFDVPAPDVTALTANGADKIKNVVMLDALPGQALAAETVEFSVQADSATQTYRGRVAVDVPEEAFVLPGMVGTVVSSAPGPQPTLAVPLSAVAASADSTPKVWVVDDKGVVSERPIVLGEVSGGLVGVTEGIKAGETVVAAGVHALTPGMTIRPVDKIGG</sequence>
<dbReference type="Proteomes" id="UP000193224">
    <property type="component" value="Unassembled WGS sequence"/>
</dbReference>
<feature type="chain" id="PRO_5012959557" evidence="3">
    <location>
        <begin position="21"/>
        <end position="411"/>
    </location>
</feature>
<dbReference type="PANTHER" id="PTHR30469">
    <property type="entry name" value="MULTIDRUG RESISTANCE PROTEIN MDTA"/>
    <property type="match status" value="1"/>
</dbReference>
<reference evidence="6 7" key="1">
    <citation type="submission" date="2017-03" db="EMBL/GenBank/DDBJ databases">
        <authorList>
            <person name="Afonso C.L."/>
            <person name="Miller P.J."/>
            <person name="Scott M.A."/>
            <person name="Spackman E."/>
            <person name="Goraichik I."/>
            <person name="Dimitrov K.M."/>
            <person name="Suarez D.L."/>
            <person name="Swayne D.E."/>
        </authorList>
    </citation>
    <scope>NUCLEOTIDE SEQUENCE [LARGE SCALE GENOMIC DNA]</scope>
    <source>
        <strain evidence="6 7">CECT 7745</strain>
    </source>
</reference>
<dbReference type="RefSeq" id="WP_176237599.1">
    <property type="nucleotide sequence ID" value="NZ_FWXB01000001.1"/>
</dbReference>
<dbReference type="AlphaFoldDB" id="A0A1X7BN02"/>
<feature type="domain" description="Multidrug resistance protein MdtA-like C-terminal permuted SH3" evidence="5">
    <location>
        <begin position="337"/>
        <end position="394"/>
    </location>
</feature>
<dbReference type="InterPro" id="IPR059052">
    <property type="entry name" value="HH_YbhG-like"/>
</dbReference>
<evidence type="ECO:0000313" key="6">
    <source>
        <dbReference type="EMBL" id="SMC10659.1"/>
    </source>
</evidence>
<evidence type="ECO:0000256" key="2">
    <source>
        <dbReference type="SAM" id="Coils"/>
    </source>
</evidence>
<dbReference type="PANTHER" id="PTHR30469:SF20">
    <property type="entry name" value="EFFLUX RND TRANSPORTER PERIPLASMIC ADAPTOR SUBUNIT"/>
    <property type="match status" value="1"/>
</dbReference>
<name>A0A1X7BN02_9RHOB</name>
<keyword evidence="3" id="KW-0732">Signal</keyword>
<dbReference type="Gene3D" id="2.40.420.20">
    <property type="match status" value="1"/>
</dbReference>
<dbReference type="NCBIfam" id="TIGR01730">
    <property type="entry name" value="RND_mfp"/>
    <property type="match status" value="1"/>
</dbReference>
<proteinExistence type="inferred from homology"/>
<evidence type="ECO:0000313" key="7">
    <source>
        <dbReference type="Proteomes" id="UP000193224"/>
    </source>
</evidence>
<dbReference type="Pfam" id="PF25967">
    <property type="entry name" value="RND-MFP_C"/>
    <property type="match status" value="1"/>
</dbReference>
<evidence type="ECO:0000256" key="1">
    <source>
        <dbReference type="ARBA" id="ARBA00009477"/>
    </source>
</evidence>
<feature type="domain" description="YbhG-like alpha-helical hairpin" evidence="4">
    <location>
        <begin position="83"/>
        <end position="212"/>
    </location>
</feature>
<evidence type="ECO:0000259" key="4">
    <source>
        <dbReference type="Pfam" id="PF25881"/>
    </source>
</evidence>
<dbReference type="Gene3D" id="2.40.30.170">
    <property type="match status" value="1"/>
</dbReference>
<dbReference type="Gene3D" id="1.10.287.470">
    <property type="entry name" value="Helix hairpin bin"/>
    <property type="match status" value="2"/>
</dbReference>
<organism evidence="6 7">
    <name type="scientific">Roseovarius aestuarii</name>
    <dbReference type="NCBI Taxonomy" id="475083"/>
    <lineage>
        <taxon>Bacteria</taxon>
        <taxon>Pseudomonadati</taxon>
        <taxon>Pseudomonadota</taxon>
        <taxon>Alphaproteobacteria</taxon>
        <taxon>Rhodobacterales</taxon>
        <taxon>Roseobacteraceae</taxon>
        <taxon>Roseovarius</taxon>
    </lineage>
</organism>
<protein>
    <submittedName>
        <fullName evidence="6">Multidrug resistance protein MdtN</fullName>
    </submittedName>
</protein>
<accession>A0A1X7BN02</accession>
<gene>
    <name evidence="6" type="primary">mdtN_1</name>
    <name evidence="6" type="ORF">ROA7745_00466</name>
</gene>
<dbReference type="Gene3D" id="2.40.50.100">
    <property type="match status" value="2"/>
</dbReference>
<keyword evidence="2" id="KW-0175">Coiled coil</keyword>
<dbReference type="EMBL" id="FWXB01000001">
    <property type="protein sequence ID" value="SMC10659.1"/>
    <property type="molecule type" value="Genomic_DNA"/>
</dbReference>
<dbReference type="SUPFAM" id="SSF111369">
    <property type="entry name" value="HlyD-like secretion proteins"/>
    <property type="match status" value="3"/>
</dbReference>
<dbReference type="GO" id="GO:1990281">
    <property type="term" value="C:efflux pump complex"/>
    <property type="evidence" value="ECO:0007669"/>
    <property type="project" value="TreeGrafter"/>
</dbReference>
<feature type="signal peptide" evidence="3">
    <location>
        <begin position="1"/>
        <end position="20"/>
    </location>
</feature>
<evidence type="ECO:0000259" key="5">
    <source>
        <dbReference type="Pfam" id="PF25967"/>
    </source>
</evidence>
<comment type="similarity">
    <text evidence="1">Belongs to the membrane fusion protein (MFP) (TC 8.A.1) family.</text>
</comment>
<evidence type="ECO:0000256" key="3">
    <source>
        <dbReference type="SAM" id="SignalP"/>
    </source>
</evidence>
<keyword evidence="7" id="KW-1185">Reference proteome</keyword>
<feature type="coiled-coil region" evidence="2">
    <location>
        <begin position="85"/>
        <end position="209"/>
    </location>
</feature>
<dbReference type="InterPro" id="IPR006143">
    <property type="entry name" value="RND_pump_MFP"/>
</dbReference>
<dbReference type="InterPro" id="IPR058627">
    <property type="entry name" value="MdtA-like_C"/>
</dbReference>